<dbReference type="InterPro" id="IPR009097">
    <property type="entry name" value="Cyclic_Pdiesterase"/>
</dbReference>
<reference evidence="6 7" key="1">
    <citation type="journal article" date="2019" name="Int. J. Syst. Evol. Microbiol.">
        <title>The Global Catalogue of Microorganisms (GCM) 10K type strain sequencing project: providing services to taxonomists for standard genome sequencing and annotation.</title>
        <authorList>
            <consortium name="The Broad Institute Genomics Platform"/>
            <consortium name="The Broad Institute Genome Sequencing Center for Infectious Disease"/>
            <person name="Wu L."/>
            <person name="Ma J."/>
        </authorList>
    </citation>
    <scope>NUCLEOTIDE SEQUENCE [LARGE SCALE GENOMIC DNA]</scope>
    <source>
        <strain evidence="6 7">JCM 14718</strain>
    </source>
</reference>
<evidence type="ECO:0000259" key="5">
    <source>
        <dbReference type="Pfam" id="PF04586"/>
    </source>
</evidence>
<keyword evidence="7" id="KW-1185">Reference proteome</keyword>
<evidence type="ECO:0000313" key="6">
    <source>
        <dbReference type="EMBL" id="GAA1712302.1"/>
    </source>
</evidence>
<dbReference type="Pfam" id="PF04586">
    <property type="entry name" value="Peptidase_S78"/>
    <property type="match status" value="1"/>
</dbReference>
<keyword evidence="1" id="KW-1188">Viral release from host cell</keyword>
<dbReference type="EMBL" id="BAAANY010000038">
    <property type="protein sequence ID" value="GAA1712302.1"/>
    <property type="molecule type" value="Genomic_DNA"/>
</dbReference>
<comment type="caution">
    <text evidence="6">The sequence shown here is derived from an EMBL/GenBank/DDBJ whole genome shotgun (WGS) entry which is preliminary data.</text>
</comment>
<evidence type="ECO:0000256" key="4">
    <source>
        <dbReference type="SAM" id="MobiDB-lite"/>
    </source>
</evidence>
<organism evidence="6 7">
    <name type="scientific">Fodinicola feengrottensis</name>
    <dbReference type="NCBI Taxonomy" id="435914"/>
    <lineage>
        <taxon>Bacteria</taxon>
        <taxon>Bacillati</taxon>
        <taxon>Actinomycetota</taxon>
        <taxon>Actinomycetes</taxon>
        <taxon>Mycobacteriales</taxon>
        <taxon>Fodinicola</taxon>
    </lineage>
</organism>
<dbReference type="Gene3D" id="3.90.1140.10">
    <property type="entry name" value="Cyclic phosphodiesterase"/>
    <property type="match status" value="1"/>
</dbReference>
<accession>A0ABN2IUX0</accession>
<dbReference type="RefSeq" id="WP_344314576.1">
    <property type="nucleotide sequence ID" value="NZ_BAAANY010000038.1"/>
</dbReference>
<sequence length="388" mass="41973">MTKHEQRSLPGVELRALDEEKRQFTARVCSYGVADSYGSVWAPGVFTRGLQQKLPKCAWGHDWTEVIGRGISYEEHPDGLDMTVQLDDFDAVPKARQAWAQLKSGSMDEFSFGFARQQWSEKRDDLELYGPDARELMTEARMDEISLVLKGAVPGTRLLSTRSEARMSRESAADLLTRVAAGAMPLVEALRALDAEDRAEAPSDGPAGAPDEPSGAMVALVPDQASLDWLARLGGDHPADGLHLTISYLGEDASIDEQTKAAILAAITDWASTEAPMVTDVAGSAYLGPQSSRVVLVESDDLVSACLDVGDMAPPASHHPNFVPHVTISDAGDLPQVPYGQQLTFDKVRVVYGPDVHDIPLTGTDALDALEDQLDPDLEDALDILDRI</sequence>
<keyword evidence="2" id="KW-0645">Protease</keyword>
<dbReference type="SUPFAM" id="SSF55144">
    <property type="entry name" value="LigT-like"/>
    <property type="match status" value="1"/>
</dbReference>
<name>A0ABN2IUX0_9ACTN</name>
<feature type="domain" description="Prohead serine protease" evidence="5">
    <location>
        <begin position="13"/>
        <end position="163"/>
    </location>
</feature>
<dbReference type="InterPro" id="IPR054613">
    <property type="entry name" value="Peptidase_S78_dom"/>
</dbReference>
<keyword evidence="3" id="KW-0378">Hydrolase</keyword>
<dbReference type="InterPro" id="IPR006433">
    <property type="entry name" value="Prohead_protease"/>
</dbReference>
<evidence type="ECO:0000256" key="3">
    <source>
        <dbReference type="ARBA" id="ARBA00022801"/>
    </source>
</evidence>
<dbReference type="NCBIfam" id="TIGR01543">
    <property type="entry name" value="proheadase_HK97"/>
    <property type="match status" value="1"/>
</dbReference>
<gene>
    <name evidence="6" type="ORF">GCM10009765_71770</name>
</gene>
<feature type="region of interest" description="Disordered" evidence="4">
    <location>
        <begin position="197"/>
        <end position="216"/>
    </location>
</feature>
<evidence type="ECO:0000256" key="2">
    <source>
        <dbReference type="ARBA" id="ARBA00022670"/>
    </source>
</evidence>
<proteinExistence type="predicted"/>
<dbReference type="Proteomes" id="UP001500618">
    <property type="component" value="Unassembled WGS sequence"/>
</dbReference>
<evidence type="ECO:0000313" key="7">
    <source>
        <dbReference type="Proteomes" id="UP001500618"/>
    </source>
</evidence>
<protein>
    <recommendedName>
        <fullName evidence="5">Prohead serine protease domain-containing protein</fullName>
    </recommendedName>
</protein>
<evidence type="ECO:0000256" key="1">
    <source>
        <dbReference type="ARBA" id="ARBA00022612"/>
    </source>
</evidence>